<feature type="region of interest" description="Disordered" evidence="5">
    <location>
        <begin position="312"/>
        <end position="421"/>
    </location>
</feature>
<evidence type="ECO:0000256" key="5">
    <source>
        <dbReference type="SAM" id="MobiDB-lite"/>
    </source>
</evidence>
<dbReference type="Pfam" id="PF12796">
    <property type="entry name" value="Ank_2"/>
    <property type="match status" value="1"/>
</dbReference>
<gene>
    <name evidence="6" type="ORF">OXD698_LOCUS4202</name>
</gene>
<dbReference type="InterPro" id="IPR051070">
    <property type="entry name" value="NF-kappa-B_inhibitor"/>
</dbReference>
<comment type="caution">
    <text evidence="6">The sequence shown here is derived from an EMBL/GenBank/DDBJ whole genome shotgun (WGS) entry which is preliminary data.</text>
</comment>
<dbReference type="PANTHER" id="PTHR46680">
    <property type="entry name" value="NF-KAPPA-B INHIBITOR ALPHA"/>
    <property type="match status" value="1"/>
</dbReference>
<feature type="region of interest" description="Disordered" evidence="5">
    <location>
        <begin position="9"/>
        <end position="45"/>
    </location>
</feature>
<feature type="compositionally biased region" description="Polar residues" evidence="5">
    <location>
        <begin position="725"/>
        <end position="735"/>
    </location>
</feature>
<evidence type="ECO:0000256" key="4">
    <source>
        <dbReference type="SAM" id="Coils"/>
    </source>
</evidence>
<protein>
    <submittedName>
        <fullName evidence="6">Uncharacterized protein</fullName>
    </submittedName>
</protein>
<feature type="compositionally biased region" description="Basic and acidic residues" evidence="5">
    <location>
        <begin position="535"/>
        <end position="551"/>
    </location>
</feature>
<feature type="compositionally biased region" description="Polar residues" evidence="5">
    <location>
        <begin position="655"/>
        <end position="667"/>
    </location>
</feature>
<feature type="repeat" description="ANK" evidence="3">
    <location>
        <begin position="200"/>
        <end position="222"/>
    </location>
</feature>
<dbReference type="InterPro" id="IPR002110">
    <property type="entry name" value="Ankyrin_rpt"/>
</dbReference>
<feature type="region of interest" description="Disordered" evidence="5">
    <location>
        <begin position="1409"/>
        <end position="1448"/>
    </location>
</feature>
<feature type="compositionally biased region" description="Low complexity" evidence="5">
    <location>
        <begin position="1412"/>
        <end position="1422"/>
    </location>
</feature>
<dbReference type="EMBL" id="CAJOAZ010000156">
    <property type="protein sequence ID" value="CAF3556610.1"/>
    <property type="molecule type" value="Genomic_DNA"/>
</dbReference>
<dbReference type="PROSITE" id="PS50088">
    <property type="entry name" value="ANK_REPEAT"/>
    <property type="match status" value="4"/>
</dbReference>
<keyword evidence="2 3" id="KW-0040">ANK repeat</keyword>
<accession>A0A818KMB6</accession>
<feature type="region of interest" description="Disordered" evidence="5">
    <location>
        <begin position="1292"/>
        <end position="1316"/>
    </location>
</feature>
<feature type="repeat" description="ANK" evidence="3">
    <location>
        <begin position="92"/>
        <end position="124"/>
    </location>
</feature>
<dbReference type="Proteomes" id="UP000663844">
    <property type="component" value="Unassembled WGS sequence"/>
</dbReference>
<dbReference type="Gene3D" id="1.25.40.20">
    <property type="entry name" value="Ankyrin repeat-containing domain"/>
    <property type="match status" value="2"/>
</dbReference>
<proteinExistence type="predicted"/>
<feature type="repeat" description="ANK" evidence="3">
    <location>
        <begin position="166"/>
        <end position="199"/>
    </location>
</feature>
<feature type="region of interest" description="Disordered" evidence="5">
    <location>
        <begin position="519"/>
        <end position="570"/>
    </location>
</feature>
<feature type="compositionally biased region" description="Low complexity" evidence="5">
    <location>
        <begin position="343"/>
        <end position="382"/>
    </location>
</feature>
<feature type="repeat" description="ANK" evidence="3">
    <location>
        <begin position="237"/>
        <end position="263"/>
    </location>
</feature>
<feature type="compositionally biased region" description="Low complexity" evidence="5">
    <location>
        <begin position="9"/>
        <end position="25"/>
    </location>
</feature>
<dbReference type="InterPro" id="IPR036770">
    <property type="entry name" value="Ankyrin_rpt-contain_sf"/>
</dbReference>
<dbReference type="PROSITE" id="PS50297">
    <property type="entry name" value="ANK_REP_REGION"/>
    <property type="match status" value="3"/>
</dbReference>
<evidence type="ECO:0000313" key="6">
    <source>
        <dbReference type="EMBL" id="CAF3556610.1"/>
    </source>
</evidence>
<feature type="compositionally biased region" description="Polar residues" evidence="5">
    <location>
        <begin position="524"/>
        <end position="534"/>
    </location>
</feature>
<feature type="compositionally biased region" description="Polar residues" evidence="5">
    <location>
        <begin position="675"/>
        <end position="694"/>
    </location>
</feature>
<keyword evidence="4" id="KW-0175">Coiled coil</keyword>
<evidence type="ECO:0000313" key="7">
    <source>
        <dbReference type="Proteomes" id="UP000663844"/>
    </source>
</evidence>
<feature type="coiled-coil region" evidence="4">
    <location>
        <begin position="905"/>
        <end position="1019"/>
    </location>
</feature>
<dbReference type="SMART" id="SM00248">
    <property type="entry name" value="ANK"/>
    <property type="match status" value="5"/>
</dbReference>
<feature type="coiled-coil region" evidence="4">
    <location>
        <begin position="1045"/>
        <end position="1234"/>
    </location>
</feature>
<evidence type="ECO:0000256" key="3">
    <source>
        <dbReference type="PROSITE-ProRule" id="PRU00023"/>
    </source>
</evidence>
<organism evidence="6 7">
    <name type="scientific">Adineta steineri</name>
    <dbReference type="NCBI Taxonomy" id="433720"/>
    <lineage>
        <taxon>Eukaryota</taxon>
        <taxon>Metazoa</taxon>
        <taxon>Spiralia</taxon>
        <taxon>Gnathifera</taxon>
        <taxon>Rotifera</taxon>
        <taxon>Eurotatoria</taxon>
        <taxon>Bdelloidea</taxon>
        <taxon>Adinetida</taxon>
        <taxon>Adinetidae</taxon>
        <taxon>Adineta</taxon>
    </lineage>
</organism>
<dbReference type="SUPFAM" id="SSF48403">
    <property type="entry name" value="Ankyrin repeat"/>
    <property type="match status" value="1"/>
</dbReference>
<sequence>MAKFLSRLFSSSSSSSKHQSAHGSQLSIGGNNRQGGASSGMRSASSLDNLSSYNINPKELDKNKLHKASWEGNIDKVERLARPGQINVKDQNLRTPLHLAVAKGHLEIVKYLVHEGAKLDVLDKENRTPLVKAVLSGNQNPQVTYEICRTLLDGGADAFINAVDAHGKNALHYSVEFGQERLVDLFLLVRSSDPNFRDRDQMTPLHLAVKRNNVNIVRMLLSEDYQQQADPNLMNRSGQTPLHMAASTNNPEIIQALLQSNPDEPCDPTIVDSQQLTAFQIAQIKHYDECAKIIDDYQQGWTKITPRRKISGSISEQAVNHVTMDPSQRFEEDDDDDDDDISASETSQSSRSSPQQIKRPSSQFSRQTSASTTTTKPETPRSLADLIKNNPIQPDLPKTNVTKPNNQTLSNLASNNPIEPDLTKTNVSKTTNQTVSNLVNHNPIQPDEVINSKPIISQQKQPPSLFGIGPSPLQYKDTDDTSTSMSVEKSLRATNLIVGQPSSVKKNVTINSLVDTIPHPDPIASTSNSWTHDTASTHEQQHIVKAQRVDTWDSSSATQSDNDDDDTDVYHTKPVITNLVKQPTLPRLDGTAMFTTTVTRKDSIDESKSDEDSIEAAVLKHNVQKPSNGIQNIVNTQVASSYTMPKQTPIPHPQSPISDDSTWSARSETPKKESTTIGISSLIQKQPLHTQKISEVNLDDSRPLSPDLKRNSIKTSSSSDESDDNQNNKISTIVRSPLSNGVLTNLVQTNIQPTQHSESKPTGGVENLTKIIHDIKHSSATHPKQITTASPKLIGKLIVSPLLQRNDSISSNASSLIDDTVRSLAMSGAGTTNVKQQLYNENMNEKHWSSTTTTTTTDRHDFDFLTRNHSNEMIQQSTHRQIPRTSMHHEFNSLRGSMSSSTSSIQNNMERLTELKEDIKQIERKQENSLELKRQLKDMEIKKNNFEALYQKNDQLLRETESKLEKEIKEKQRLEYATKNLNAELRSIKQKLELLEEDKKLLDQRYINLKEERDNYDEKYRIHQVTTLQTANAGVLREEDIEKIKLRHREEMKLLSAENDDLHQRTRQLQSDLQLHKESLDVTIRYKIDLEKALEEKLFLQRELDRLKHEKDFIEQEKTDYKGKYDNLQDEIRVILLDRSKLEQKLTHELQEQTKQTQRSTDDSRKYKSQIEQLNLKLGDAEARLLVLQTQNEALIASKDREIKNEFETLTQRLNTIESEKFNAEQRYHNERKEITSKQQQQPLPTLQEPLVVLTSAPFNNPVQQQHQHYQHSPSSPCVKCDTLQRNYDHEREQRLQTERDNERLRDTVSRQEQEHKKLNRTFQQYQDNEHVNSENSKQIRSDTERVKYELDRLRHDFDKLVLHYEPPRNLQQQQQQQPQFSSETDLLRQLYEQELREKQLLMSKLINDVRPSSSPSPQPQQMLTPTKTNNNYHRPPPSSLSSSVHHDHGSNGHFNCSLCSNSRLLKERLENAIDTSLADQRIQTIRQIPILPRQTSSLLPTNTNNGVSSVDILRKRYYV</sequence>
<evidence type="ECO:0000256" key="1">
    <source>
        <dbReference type="ARBA" id="ARBA00022737"/>
    </source>
</evidence>
<evidence type="ECO:0000256" key="2">
    <source>
        <dbReference type="ARBA" id="ARBA00023043"/>
    </source>
</evidence>
<feature type="compositionally biased region" description="Low complexity" evidence="5">
    <location>
        <begin position="35"/>
        <end position="45"/>
    </location>
</feature>
<feature type="compositionally biased region" description="Polar residues" evidence="5">
    <location>
        <begin position="399"/>
        <end position="421"/>
    </location>
</feature>
<dbReference type="PANTHER" id="PTHR46680:SF3">
    <property type="entry name" value="NF-KAPPA-B INHIBITOR CACTUS"/>
    <property type="match status" value="1"/>
</dbReference>
<feature type="region of interest" description="Disordered" evidence="5">
    <location>
        <begin position="642"/>
        <end position="735"/>
    </location>
</feature>
<feature type="compositionally biased region" description="Polar residues" evidence="5">
    <location>
        <begin position="1423"/>
        <end position="1433"/>
    </location>
</feature>
<name>A0A818KMB6_9BILA</name>
<feature type="compositionally biased region" description="Basic and acidic residues" evidence="5">
    <location>
        <begin position="699"/>
        <end position="710"/>
    </location>
</feature>
<keyword evidence="1" id="KW-0677">Repeat</keyword>
<dbReference type="Pfam" id="PF13857">
    <property type="entry name" value="Ank_5"/>
    <property type="match status" value="1"/>
</dbReference>
<feature type="compositionally biased region" description="Acidic residues" evidence="5">
    <location>
        <begin position="331"/>
        <end position="342"/>
    </location>
</feature>
<reference evidence="6" key="1">
    <citation type="submission" date="2021-02" db="EMBL/GenBank/DDBJ databases">
        <authorList>
            <person name="Nowell W R."/>
        </authorList>
    </citation>
    <scope>NUCLEOTIDE SEQUENCE</scope>
</reference>